<dbReference type="Pfam" id="PF04357">
    <property type="entry name" value="TamB"/>
    <property type="match status" value="1"/>
</dbReference>
<feature type="region of interest" description="Disordered" evidence="5">
    <location>
        <begin position="1235"/>
        <end position="1256"/>
    </location>
</feature>
<comment type="caution">
    <text evidence="8">The sequence shown here is derived from an EMBL/GenBank/DDBJ whole genome shotgun (WGS) entry which is preliminary data.</text>
</comment>
<keyword evidence="9" id="KW-1185">Reference proteome</keyword>
<dbReference type="InterPro" id="IPR007452">
    <property type="entry name" value="TamB_C"/>
</dbReference>
<evidence type="ECO:0000256" key="4">
    <source>
        <dbReference type="ARBA" id="ARBA00023136"/>
    </source>
</evidence>
<keyword evidence="4 6" id="KW-0472">Membrane</keyword>
<feature type="transmembrane region" description="Helical" evidence="6">
    <location>
        <begin position="22"/>
        <end position="45"/>
    </location>
</feature>
<evidence type="ECO:0000256" key="2">
    <source>
        <dbReference type="ARBA" id="ARBA00022692"/>
    </source>
</evidence>
<evidence type="ECO:0000256" key="1">
    <source>
        <dbReference type="ARBA" id="ARBA00004167"/>
    </source>
</evidence>
<dbReference type="RefSeq" id="WP_382421256.1">
    <property type="nucleotide sequence ID" value="NZ_JBHSCW010000003.1"/>
</dbReference>
<dbReference type="PANTHER" id="PTHR36985:SF1">
    <property type="entry name" value="TRANSLOCATION AND ASSEMBLY MODULE SUBUNIT TAMB"/>
    <property type="match status" value="1"/>
</dbReference>
<organism evidence="8 9">
    <name type="scientific">Fodinicurvata halophila</name>
    <dbReference type="NCBI Taxonomy" id="1419723"/>
    <lineage>
        <taxon>Bacteria</taxon>
        <taxon>Pseudomonadati</taxon>
        <taxon>Pseudomonadota</taxon>
        <taxon>Alphaproteobacteria</taxon>
        <taxon>Rhodospirillales</taxon>
        <taxon>Rhodovibrionaceae</taxon>
        <taxon>Fodinicurvata</taxon>
    </lineage>
</organism>
<comment type="subcellular location">
    <subcellularLocation>
        <location evidence="1">Membrane</location>
        <topology evidence="1">Single-pass membrane protein</topology>
    </subcellularLocation>
</comment>
<feature type="domain" description="Translocation and assembly module TamB C-terminal" evidence="7">
    <location>
        <begin position="1138"/>
        <end position="1493"/>
    </location>
</feature>
<sequence length="1493" mass="158148">MSHADTGTSPTRRRGGRFWLRLFLAAVATVVLAPVLLFGAALLGLQTESGQRFLADTIEQLASDPGRMEISIGALEGPLPHRLQLHELSIRDSEGTWFSLDRAEVRWQPLKLLERRLQIDLIELGTLELDRLPPSGTAAPEEETAVPPEEIRLEVPELPLSINLERLAAEEIRLGEAVVGTAAVLTVEGDAHAERGGSLQSKLRVERIDGTRGVVRADLLYRPESRHLTAQVEAEEPQGGLIARALQIEGYPAVSLALDGEGPIEAWSGHLTANAGKDTQLEARMAVVGLDPLRIDLDSTARIAALLPEDLRHLASPDMALSLSLLRQQDGALTLRNGVLEAPAARLTFNGSLEGDGQTVSAQARLESRDPEAFAPFMGAARFGGVTARLTVDGTVSTPQATLDADVSNLSTPQATIGNSQLSLQLAPDRPLADPDTQVGFSLDLEAQDFDYTSQELGRTLARQAQFTAAGSLAPQARAFILDELQGTFGRFQLTGQGGMDLASERSDLEISLSHPQLADFSALLGGQQVQGDVTGRLTARQRPGEPLEADLQLDLSDFASGVPLADGLLGQEVRLAGELRKPAEEERVSGKLMLVGQGLSAGIEGAADLQAETLEADYNLDLPSLTPLEDGLGTSLAGSFALSGSLSGPFATPQITADLNGHNLVLAGNSVSTLNSSLDLDLADNRPTGGFRLQADTDYGPLAAQTDFDLQSDGILALDGLSITHGEDTRITGDLGLPLDGTPAAGTLQGESIQLSRFSELAGLQLGGALDLDVRLEGQNGEQTVTLDSQLNGFRLGQSSAPALTLGQTSLQLTVQDALAAPTFEGSLALSNLTAGAAEMNSVDARLSGPLEALRLGLTGQGEVGKPVRFSLESEGNLTAEAPAVRVSSLELDYGEIPLRLQQPLSVTYGERLEVRNLDLAISDGRLSGGGSLGSSNTDMEFALSNLPLSLLEAINPDVSLRGQASADLSLQGASQNPEGRFELRLSEVRQQQERELGRLPELAGRITASLQDRQLRLEGDISGFAEEPLNLRGNLPVQLSLSPFAFEVPETAPLDAELTWSGNIENVVGLFPVDSIRLTGNGEVDITLGGTLGEPDLGGRIELSNAVYENFVSGTLLQPLNLMIEGRQDRLEITELQASDGGDGEFTGQGSIQFREGEELISDISLEFSNMGFVHRDDVTAHLSGNLSLQGDLLGRSEVSGEIRNESIEIRLVNELPPSVSELNNVIILGQDDGDEESQDEDANEEDDTTADSGPVMALNIEINLPRRVFVRGRGLDSEWAGQFSVKGTASSPQVTGSLEPQRGSFSIAGKSFQLQEGSVSLPPGNDLNPVLDLSAAAQAGDIQAIIRVTGSASEPRIDLTSNPTLPEDEVLSRVLFDKNSSRLSPGEALMLANTAATLTSGGPGITDIARNLLGADVVSFTPSEEEDEGLGSVTIGRYLAEGVYVGVEQGTQAGSTELDVELDVTDNIKVNSQTGTDGGSQVGIRWQWDY</sequence>
<gene>
    <name evidence="8" type="ORF">ACFOW6_05085</name>
</gene>
<dbReference type="PANTHER" id="PTHR36985">
    <property type="entry name" value="TRANSLOCATION AND ASSEMBLY MODULE SUBUNIT TAMB"/>
    <property type="match status" value="1"/>
</dbReference>
<protein>
    <submittedName>
        <fullName evidence="8">Translocation/assembly module TamB domain-containing protein</fullName>
    </submittedName>
</protein>
<dbReference type="Proteomes" id="UP001595799">
    <property type="component" value="Unassembled WGS sequence"/>
</dbReference>
<evidence type="ECO:0000256" key="5">
    <source>
        <dbReference type="SAM" id="MobiDB-lite"/>
    </source>
</evidence>
<evidence type="ECO:0000313" key="9">
    <source>
        <dbReference type="Proteomes" id="UP001595799"/>
    </source>
</evidence>
<evidence type="ECO:0000259" key="7">
    <source>
        <dbReference type="Pfam" id="PF04357"/>
    </source>
</evidence>
<evidence type="ECO:0000256" key="3">
    <source>
        <dbReference type="ARBA" id="ARBA00022989"/>
    </source>
</evidence>
<evidence type="ECO:0000313" key="8">
    <source>
        <dbReference type="EMBL" id="MFC4350912.1"/>
    </source>
</evidence>
<accession>A0ABV8UIB7</accession>
<keyword evidence="2 6" id="KW-0812">Transmembrane</keyword>
<name>A0ABV8UIB7_9PROT</name>
<dbReference type="EMBL" id="JBHSCW010000003">
    <property type="protein sequence ID" value="MFC4350912.1"/>
    <property type="molecule type" value="Genomic_DNA"/>
</dbReference>
<keyword evidence="3 6" id="KW-1133">Transmembrane helix</keyword>
<reference evidence="9" key="1">
    <citation type="journal article" date="2019" name="Int. J. Syst. Evol. Microbiol.">
        <title>The Global Catalogue of Microorganisms (GCM) 10K type strain sequencing project: providing services to taxonomists for standard genome sequencing and annotation.</title>
        <authorList>
            <consortium name="The Broad Institute Genomics Platform"/>
            <consortium name="The Broad Institute Genome Sequencing Center for Infectious Disease"/>
            <person name="Wu L."/>
            <person name="Ma J."/>
        </authorList>
    </citation>
    <scope>NUCLEOTIDE SEQUENCE [LARGE SCALE GENOMIC DNA]</scope>
    <source>
        <strain evidence="9">CECT 8472</strain>
    </source>
</reference>
<proteinExistence type="predicted"/>
<feature type="compositionally biased region" description="Acidic residues" evidence="5">
    <location>
        <begin position="1235"/>
        <end position="1252"/>
    </location>
</feature>
<evidence type="ECO:0000256" key="6">
    <source>
        <dbReference type="SAM" id="Phobius"/>
    </source>
</evidence>